<dbReference type="EMBL" id="FPIW01000005">
    <property type="protein sequence ID" value="SFW23311.1"/>
    <property type="molecule type" value="Genomic_DNA"/>
</dbReference>
<feature type="transmembrane region" description="Helical" evidence="1">
    <location>
        <begin position="125"/>
        <end position="146"/>
    </location>
</feature>
<keyword evidence="1" id="KW-1133">Transmembrane helix</keyword>
<keyword evidence="1" id="KW-0472">Membrane</keyword>
<protein>
    <submittedName>
        <fullName evidence="2">Uncharacterized protein</fullName>
    </submittedName>
</protein>
<dbReference type="AlphaFoldDB" id="A0AA94HQZ5"/>
<feature type="transmembrane region" description="Helical" evidence="1">
    <location>
        <begin position="58"/>
        <end position="80"/>
    </location>
</feature>
<name>A0AA94HQZ5_DESDE</name>
<feature type="transmembrane region" description="Helical" evidence="1">
    <location>
        <begin position="33"/>
        <end position="51"/>
    </location>
</feature>
<evidence type="ECO:0000313" key="2">
    <source>
        <dbReference type="EMBL" id="SFW23311.1"/>
    </source>
</evidence>
<keyword evidence="1" id="KW-0812">Transmembrane</keyword>
<sequence>MGNLDDELLKQRNQAILDQYRDSNNAMIDFSKMALRGTMLLNGAAVIPIVYSKSSGLYECAIIFGVGALLSVCASGFAYFTQWAITGLYAQAFHMNAKTEAEVAALKKAERQATRCRPLEKISRYLSIALVAASLVAFGYGLSTAYTSTKEMNKMPELKVYLEGAAKP</sequence>
<accession>A0AA94HQZ5</accession>
<proteinExistence type="predicted"/>
<comment type="caution">
    <text evidence="2">The sequence shown here is derived from an EMBL/GenBank/DDBJ whole genome shotgun (WGS) entry which is preliminary data.</text>
</comment>
<evidence type="ECO:0000256" key="1">
    <source>
        <dbReference type="SAM" id="Phobius"/>
    </source>
</evidence>
<gene>
    <name evidence="2" type="ORF">SAMN02910291_00490</name>
</gene>
<reference evidence="3" key="1">
    <citation type="submission" date="2016-11" db="EMBL/GenBank/DDBJ databases">
        <authorList>
            <person name="Jaros S."/>
            <person name="Januszkiewicz K."/>
            <person name="Wedrychowicz H."/>
        </authorList>
    </citation>
    <scope>NUCLEOTIDE SEQUENCE [LARGE SCALE GENOMIC DNA]</scope>
    <source>
        <strain evidence="3">DSM 7057</strain>
    </source>
</reference>
<organism evidence="2 3">
    <name type="scientific">Desulfovibrio desulfuricans</name>
    <dbReference type="NCBI Taxonomy" id="876"/>
    <lineage>
        <taxon>Bacteria</taxon>
        <taxon>Pseudomonadati</taxon>
        <taxon>Thermodesulfobacteriota</taxon>
        <taxon>Desulfovibrionia</taxon>
        <taxon>Desulfovibrionales</taxon>
        <taxon>Desulfovibrionaceae</taxon>
        <taxon>Desulfovibrio</taxon>
    </lineage>
</organism>
<dbReference type="Proteomes" id="UP000182680">
    <property type="component" value="Unassembled WGS sequence"/>
</dbReference>
<evidence type="ECO:0000313" key="3">
    <source>
        <dbReference type="Proteomes" id="UP000182680"/>
    </source>
</evidence>